<sequence>MCLGCLPQGMKPKNSGPSTAVTTGLSRIPMKGWALMPFLIGNHHQKHFRDQFP</sequence>
<name>A0A8S5TLC9_9CAUD</name>
<evidence type="ECO:0000256" key="1">
    <source>
        <dbReference type="SAM" id="MobiDB-lite"/>
    </source>
</evidence>
<proteinExistence type="predicted"/>
<dbReference type="EMBL" id="BK032843">
    <property type="protein sequence ID" value="DAF63807.1"/>
    <property type="molecule type" value="Genomic_DNA"/>
</dbReference>
<evidence type="ECO:0000313" key="2">
    <source>
        <dbReference type="EMBL" id="DAF63807.1"/>
    </source>
</evidence>
<organism evidence="2">
    <name type="scientific">Podoviridae sp. ctz6O13</name>
    <dbReference type="NCBI Taxonomy" id="2827757"/>
    <lineage>
        <taxon>Viruses</taxon>
        <taxon>Duplodnaviria</taxon>
        <taxon>Heunggongvirae</taxon>
        <taxon>Uroviricota</taxon>
        <taxon>Caudoviricetes</taxon>
    </lineage>
</organism>
<feature type="region of interest" description="Disordered" evidence="1">
    <location>
        <begin position="1"/>
        <end position="21"/>
    </location>
</feature>
<reference evidence="2" key="1">
    <citation type="journal article" date="2021" name="Proc. Natl. Acad. Sci. U.S.A.">
        <title>A Catalog of Tens of Thousands of Viruses from Human Metagenomes Reveals Hidden Associations with Chronic Diseases.</title>
        <authorList>
            <person name="Tisza M.J."/>
            <person name="Buck C.B."/>
        </authorList>
    </citation>
    <scope>NUCLEOTIDE SEQUENCE</scope>
    <source>
        <strain evidence="2">Ctz6O13</strain>
    </source>
</reference>
<accession>A0A8S5TLC9</accession>
<protein>
    <submittedName>
        <fullName evidence="2">Uncharacterized protein</fullName>
    </submittedName>
</protein>